<sequence length="180" mass="18618">MLLSRHRAAARCLTALALGLVALTGCGGAGDGQAADAAPESSATPSASADETVPTTEPDGDAAAWAGSRQFVQIEDAWSSGGRTYLSVRPAQKEAHVTDHSEAWVVVPGEGPYTEVPLADDAQVLLSAPLGDESQAASYTQAEFVSRLTAQSSSDRSLVGYDLSFDGEGQVTRVESLYTS</sequence>
<feature type="compositionally biased region" description="Low complexity" evidence="1">
    <location>
        <begin position="32"/>
        <end position="52"/>
    </location>
</feature>
<evidence type="ECO:0000256" key="1">
    <source>
        <dbReference type="SAM" id="MobiDB-lite"/>
    </source>
</evidence>
<comment type="caution">
    <text evidence="3">The sequence shown here is derived from an EMBL/GenBank/DDBJ whole genome shotgun (WGS) entry which is preliminary data.</text>
</comment>
<gene>
    <name evidence="3" type="ORF">RNC47_21640</name>
</gene>
<evidence type="ECO:0000313" key="3">
    <source>
        <dbReference type="EMBL" id="MDT0320938.1"/>
    </source>
</evidence>
<evidence type="ECO:0000256" key="2">
    <source>
        <dbReference type="SAM" id="SignalP"/>
    </source>
</evidence>
<organism evidence="3 4">
    <name type="scientific">Streptomyces millisiae</name>
    <dbReference type="NCBI Taxonomy" id="3075542"/>
    <lineage>
        <taxon>Bacteria</taxon>
        <taxon>Bacillati</taxon>
        <taxon>Actinomycetota</taxon>
        <taxon>Actinomycetes</taxon>
        <taxon>Kitasatosporales</taxon>
        <taxon>Streptomycetaceae</taxon>
        <taxon>Streptomyces</taxon>
    </lineage>
</organism>
<proteinExistence type="predicted"/>
<evidence type="ECO:0008006" key="5">
    <source>
        <dbReference type="Google" id="ProtNLM"/>
    </source>
</evidence>
<feature type="chain" id="PRO_5047179430" description="Lipoprotein" evidence="2">
    <location>
        <begin position="30"/>
        <end position="180"/>
    </location>
</feature>
<protein>
    <recommendedName>
        <fullName evidence="5">Lipoprotein</fullName>
    </recommendedName>
</protein>
<evidence type="ECO:0000313" key="4">
    <source>
        <dbReference type="Proteomes" id="UP001183420"/>
    </source>
</evidence>
<dbReference type="RefSeq" id="WP_311601123.1">
    <property type="nucleotide sequence ID" value="NZ_JAVREM010000031.1"/>
</dbReference>
<dbReference type="PROSITE" id="PS51257">
    <property type="entry name" value="PROKAR_LIPOPROTEIN"/>
    <property type="match status" value="1"/>
</dbReference>
<feature type="signal peptide" evidence="2">
    <location>
        <begin position="1"/>
        <end position="29"/>
    </location>
</feature>
<keyword evidence="4" id="KW-1185">Reference proteome</keyword>
<reference evidence="4" key="1">
    <citation type="submission" date="2023-07" db="EMBL/GenBank/DDBJ databases">
        <title>30 novel species of actinomycetes from the DSMZ collection.</title>
        <authorList>
            <person name="Nouioui I."/>
        </authorList>
    </citation>
    <scope>NUCLEOTIDE SEQUENCE [LARGE SCALE GENOMIC DNA]</scope>
    <source>
        <strain evidence="4">DSM 44918</strain>
    </source>
</reference>
<keyword evidence="2" id="KW-0732">Signal</keyword>
<name>A0ABU2LV85_9ACTN</name>
<accession>A0ABU2LV85</accession>
<dbReference type="EMBL" id="JAVREM010000031">
    <property type="protein sequence ID" value="MDT0320938.1"/>
    <property type="molecule type" value="Genomic_DNA"/>
</dbReference>
<dbReference type="Proteomes" id="UP001183420">
    <property type="component" value="Unassembled WGS sequence"/>
</dbReference>
<feature type="region of interest" description="Disordered" evidence="1">
    <location>
        <begin position="29"/>
        <end position="61"/>
    </location>
</feature>